<dbReference type="AlphaFoldDB" id="A0A0N5CMJ9"/>
<reference evidence="1 2" key="2">
    <citation type="submission" date="2018-11" db="EMBL/GenBank/DDBJ databases">
        <authorList>
            <consortium name="Pathogen Informatics"/>
        </authorList>
    </citation>
    <scope>NUCLEOTIDE SEQUENCE [LARGE SCALE GENOMIC DNA]</scope>
</reference>
<dbReference type="Proteomes" id="UP000276776">
    <property type="component" value="Unassembled WGS sequence"/>
</dbReference>
<evidence type="ECO:0000313" key="2">
    <source>
        <dbReference type="Proteomes" id="UP000276776"/>
    </source>
</evidence>
<accession>A0A0N5CMJ9</accession>
<reference evidence="3" key="1">
    <citation type="submission" date="2017-02" db="UniProtKB">
        <authorList>
            <consortium name="WormBaseParasite"/>
        </authorList>
    </citation>
    <scope>IDENTIFICATION</scope>
</reference>
<dbReference type="EMBL" id="UYYF01000171">
    <property type="protein sequence ID" value="VDM96794.1"/>
    <property type="molecule type" value="Genomic_DNA"/>
</dbReference>
<dbReference type="OrthoDB" id="5872993at2759"/>
<evidence type="ECO:0000313" key="3">
    <source>
        <dbReference type="WBParaSite" id="TCLT_0000138301-mRNA-1"/>
    </source>
</evidence>
<dbReference type="STRING" id="103827.A0A0N5CMJ9"/>
<sequence length="129" mass="14497">MLGSGVGKSFINKDSSIQSPISNEFNRSSGFDTTSLFDRIFPFSPLERYKNASLRHMSNGDIGSPTYGIVRNIPIKVENVRVLLKLISCKVFVSIMKIAKRNGLKMNKAEWSFSLIKYELYVYVGTFGS</sequence>
<organism evidence="3">
    <name type="scientific">Thelazia callipaeda</name>
    <name type="common">Oriental eyeworm</name>
    <name type="synonym">Parasitic nematode</name>
    <dbReference type="NCBI Taxonomy" id="103827"/>
    <lineage>
        <taxon>Eukaryota</taxon>
        <taxon>Metazoa</taxon>
        <taxon>Ecdysozoa</taxon>
        <taxon>Nematoda</taxon>
        <taxon>Chromadorea</taxon>
        <taxon>Rhabditida</taxon>
        <taxon>Spirurina</taxon>
        <taxon>Spiruromorpha</taxon>
        <taxon>Thelazioidea</taxon>
        <taxon>Thelaziidae</taxon>
        <taxon>Thelazia</taxon>
    </lineage>
</organism>
<gene>
    <name evidence="1" type="ORF">TCLT_LOCUS1384</name>
</gene>
<evidence type="ECO:0000313" key="1">
    <source>
        <dbReference type="EMBL" id="VDM96794.1"/>
    </source>
</evidence>
<name>A0A0N5CMJ9_THECL</name>
<keyword evidence="2" id="KW-1185">Reference proteome</keyword>
<proteinExistence type="predicted"/>
<dbReference type="WBParaSite" id="TCLT_0000138301-mRNA-1">
    <property type="protein sequence ID" value="TCLT_0000138301-mRNA-1"/>
    <property type="gene ID" value="TCLT_0000138301"/>
</dbReference>
<protein>
    <submittedName>
        <fullName evidence="1 3">Uncharacterized protein</fullName>
    </submittedName>
</protein>